<accession>A0A0Z8IQU9</accession>
<dbReference type="AlphaFoldDB" id="A0A0Z8IQU9"/>
<proteinExistence type="predicted"/>
<dbReference type="Proteomes" id="UP000071533">
    <property type="component" value="Unassembled WGS sequence"/>
</dbReference>
<protein>
    <submittedName>
        <fullName evidence="2">Uncharacterized protein</fullName>
    </submittedName>
</protein>
<organism evidence="2 3">
    <name type="scientific">Streptococcus suis</name>
    <dbReference type="NCBI Taxonomy" id="1307"/>
    <lineage>
        <taxon>Bacteria</taxon>
        <taxon>Bacillati</taxon>
        <taxon>Bacillota</taxon>
        <taxon>Bacilli</taxon>
        <taxon>Lactobacillales</taxon>
        <taxon>Streptococcaceae</taxon>
        <taxon>Streptococcus</taxon>
    </lineage>
</organism>
<evidence type="ECO:0000313" key="2">
    <source>
        <dbReference type="EMBL" id="CYV39942.1"/>
    </source>
</evidence>
<sequence>MDLKVQGRFTPKGSHTCNWLKPKQLRLFFPEFFVRTQLIKIQRTCLPTKNRKSKQNAFAFNEIYLFSLTAGRSSSVSTLDIWKLTELN</sequence>
<dbReference type="EMBL" id="FIHD01000029">
    <property type="protein sequence ID" value="CYV03782.1"/>
    <property type="molecule type" value="Genomic_DNA"/>
</dbReference>
<evidence type="ECO:0000313" key="1">
    <source>
        <dbReference type="EMBL" id="CYV03782.1"/>
    </source>
</evidence>
<evidence type="ECO:0000313" key="4">
    <source>
        <dbReference type="Proteomes" id="UP000073494"/>
    </source>
</evidence>
<dbReference type="Proteomes" id="UP000073494">
    <property type="component" value="Unassembled WGS sequence"/>
</dbReference>
<gene>
    <name evidence="1" type="ORF">ERS132416_01558</name>
    <name evidence="2" type="ORF">ERS132431_01232</name>
</gene>
<reference evidence="3 4" key="1">
    <citation type="submission" date="2016-02" db="EMBL/GenBank/DDBJ databases">
        <authorList>
            <consortium name="Pathogen Informatics"/>
        </authorList>
    </citation>
    <scope>NUCLEOTIDE SEQUENCE [LARGE SCALE GENOMIC DNA]</scope>
    <source>
        <strain evidence="1 4">LSS54</strain>
        <strain evidence="2 3">LSS69</strain>
    </source>
</reference>
<evidence type="ECO:0000313" key="3">
    <source>
        <dbReference type="Proteomes" id="UP000071533"/>
    </source>
</evidence>
<name>A0A0Z8IQU9_STRSU</name>
<dbReference type="EMBL" id="FIHS01000014">
    <property type="protein sequence ID" value="CYV39942.1"/>
    <property type="molecule type" value="Genomic_DNA"/>
</dbReference>